<evidence type="ECO:0000313" key="3">
    <source>
        <dbReference type="EMBL" id="ABJ07026.1"/>
    </source>
</evidence>
<gene>
    <name evidence="3" type="ordered locus">RPE_3089</name>
</gene>
<dbReference type="Gene3D" id="3.30.2190.10">
    <property type="entry name" value="PG1857-like"/>
    <property type="match status" value="1"/>
</dbReference>
<dbReference type="InterPro" id="IPR018594">
    <property type="entry name" value="DUF2023"/>
</dbReference>
<dbReference type="SUPFAM" id="SSF160448">
    <property type="entry name" value="PG1857-like"/>
    <property type="match status" value="1"/>
</dbReference>
<name>Q07M08_RHOP5</name>
<dbReference type="HOGENOM" id="CLU_145389_1_0_5"/>
<feature type="region of interest" description="Disordered" evidence="1">
    <location>
        <begin position="89"/>
        <end position="111"/>
    </location>
</feature>
<organism evidence="3">
    <name type="scientific">Rhodopseudomonas palustris (strain BisA53)</name>
    <dbReference type="NCBI Taxonomy" id="316055"/>
    <lineage>
        <taxon>Bacteria</taxon>
        <taxon>Pseudomonadati</taxon>
        <taxon>Pseudomonadota</taxon>
        <taxon>Alphaproteobacteria</taxon>
        <taxon>Hyphomicrobiales</taxon>
        <taxon>Nitrobacteraceae</taxon>
        <taxon>Rhodopseudomonas</taxon>
    </lineage>
</organism>
<proteinExistence type="predicted"/>
<dbReference type="STRING" id="316055.RPE_3089"/>
<protein>
    <recommendedName>
        <fullName evidence="2">DUF2023 domain-containing protein</fullName>
    </recommendedName>
</protein>
<dbReference type="Pfam" id="PF09633">
    <property type="entry name" value="DUF2023"/>
    <property type="match status" value="1"/>
</dbReference>
<dbReference type="InterPro" id="IPR036780">
    <property type="entry name" value="PG1857-like_sf"/>
</dbReference>
<feature type="domain" description="DUF2023" evidence="2">
    <location>
        <begin position="1"/>
        <end position="88"/>
    </location>
</feature>
<accession>Q07M08</accession>
<evidence type="ECO:0000259" key="2">
    <source>
        <dbReference type="Pfam" id="PF09633"/>
    </source>
</evidence>
<evidence type="ECO:0000256" key="1">
    <source>
        <dbReference type="SAM" id="MobiDB-lite"/>
    </source>
</evidence>
<dbReference type="AlphaFoldDB" id="Q07M08"/>
<dbReference type="KEGG" id="rpe:RPE_3089"/>
<reference evidence="3" key="1">
    <citation type="submission" date="2006-09" db="EMBL/GenBank/DDBJ databases">
        <title>Complete sequence of Rhodopseudomonas palustris BisA53.</title>
        <authorList>
            <consortium name="US DOE Joint Genome Institute"/>
            <person name="Copeland A."/>
            <person name="Lucas S."/>
            <person name="Lapidus A."/>
            <person name="Barry K."/>
            <person name="Detter J.C."/>
            <person name="Glavina del Rio T."/>
            <person name="Hammon N."/>
            <person name="Israni S."/>
            <person name="Dalin E."/>
            <person name="Tice H."/>
            <person name="Pitluck S."/>
            <person name="Chain P."/>
            <person name="Malfatti S."/>
            <person name="Shin M."/>
            <person name="Vergez L."/>
            <person name="Schmutz J."/>
            <person name="Larimer F."/>
            <person name="Land M."/>
            <person name="Hauser L."/>
            <person name="Pelletier D.A."/>
            <person name="Kyrpides N."/>
            <person name="Kim E."/>
            <person name="Harwood C.S."/>
            <person name="Oda Y."/>
            <person name="Richardson P."/>
        </authorList>
    </citation>
    <scope>NUCLEOTIDE SEQUENCE [LARGE SCALE GENOMIC DNA]</scope>
    <source>
        <strain evidence="3">BisA53</strain>
    </source>
</reference>
<dbReference type="EMBL" id="CP000463">
    <property type="protein sequence ID" value="ABJ07026.1"/>
    <property type="molecule type" value="Genomic_DNA"/>
</dbReference>
<sequence length="111" mass="11834">MRPLAMLTLAVESASTVIARLKHIGVAYHVHEACPERVNVVFGSRPAVKAVRSFLVGPLCELSAEHDFMLGVLLGYDREMQCARYLTRSGAGADSPVPITSAPSLAGLADQ</sequence>